<keyword evidence="2" id="KW-0813">Transport</keyword>
<evidence type="ECO:0000313" key="8">
    <source>
        <dbReference type="EMBL" id="ASM78094.1"/>
    </source>
</evidence>
<proteinExistence type="inferred from homology"/>
<dbReference type="SMART" id="SM00382">
    <property type="entry name" value="AAA"/>
    <property type="match status" value="1"/>
</dbReference>
<keyword evidence="8" id="KW-0808">Transferase</keyword>
<evidence type="ECO:0000256" key="4">
    <source>
        <dbReference type="ARBA" id="ARBA00022741"/>
    </source>
</evidence>
<dbReference type="KEGG" id="vff:VITFI_CDS2316"/>
<keyword evidence="8" id="KW-0328">Glycosyltransferase</keyword>
<dbReference type="GO" id="GO:0015807">
    <property type="term" value="P:L-amino acid transport"/>
    <property type="evidence" value="ECO:0007669"/>
    <property type="project" value="TreeGrafter"/>
</dbReference>
<dbReference type="AlphaFoldDB" id="A0A221KGD5"/>
<dbReference type="GO" id="GO:0005524">
    <property type="term" value="F:ATP binding"/>
    <property type="evidence" value="ECO:0007669"/>
    <property type="project" value="UniProtKB-KW"/>
</dbReference>
<evidence type="ECO:0000256" key="6">
    <source>
        <dbReference type="ARBA" id="ARBA00022970"/>
    </source>
</evidence>
<evidence type="ECO:0000256" key="1">
    <source>
        <dbReference type="ARBA" id="ARBA00005417"/>
    </source>
</evidence>
<keyword evidence="6" id="KW-0029">Amino-acid transport</keyword>
<keyword evidence="3" id="KW-0472">Membrane</keyword>
<evidence type="ECO:0000259" key="7">
    <source>
        <dbReference type="PROSITE" id="PS50893"/>
    </source>
</evidence>
<keyword evidence="9" id="KW-1185">Reference proteome</keyword>
<dbReference type="InterPro" id="IPR017871">
    <property type="entry name" value="ABC_transporter-like_CS"/>
</dbReference>
<feature type="domain" description="ABC transporter" evidence="7">
    <location>
        <begin position="1"/>
        <end position="238"/>
    </location>
</feature>
<reference evidence="8 9" key="1">
    <citation type="submission" date="2017-07" db="EMBL/GenBank/DDBJ databases">
        <title>Complete Genome Sequence of the cosmetic ferment Vitreoscilla filiformis (ATCC15551).</title>
        <authorList>
            <person name="Contreras S."/>
            <person name="Sagory-Zalkind P."/>
            <person name="Blanquart H."/>
            <person name="Iltis A."/>
            <person name="Morand S.C."/>
        </authorList>
    </citation>
    <scope>NUCLEOTIDE SEQUENCE [LARGE SCALE GENOMIC DNA]</scope>
    <source>
        <strain evidence="8 9">ATCC 15551</strain>
    </source>
</reference>
<name>A0A221KGD5_VITFI</name>
<dbReference type="PANTHER" id="PTHR43820:SF4">
    <property type="entry name" value="HIGH-AFFINITY BRANCHED-CHAIN AMINO ACID TRANSPORT ATP-BINDING PROTEIN LIVF"/>
    <property type="match status" value="1"/>
</dbReference>
<sequence length="238" mass="25742">MTLCDLHAGYGGATVLHGVSGHLAPGEIVSLLGRNGAGRSTLLRAIMGLLPLSAGQVVWHDGRTAHALHGQPAFRIARCGIGYVPESRDVFPRLSVRHNLLLGEPVGRRARPPERWPLEHLLSRFPVLAQRLDTPAGVLSGGEQQMLALARALRGDPDVLLVDEPTEGLAPRLVDEVGALLRELPRQGVTVLLVEQKLTLALEVAHRCWVMGRGRIVFEGTPEALRRDAAVQAEWLAV</sequence>
<protein>
    <submittedName>
        <fullName evidence="8">Mannosyltransferase</fullName>
    </submittedName>
</protein>
<dbReference type="InterPro" id="IPR052156">
    <property type="entry name" value="BCAA_Transport_ATP-bd_LivF"/>
</dbReference>
<dbReference type="Proteomes" id="UP000199729">
    <property type="component" value="Chromosome"/>
</dbReference>
<evidence type="ECO:0000256" key="3">
    <source>
        <dbReference type="ARBA" id="ARBA00022475"/>
    </source>
</evidence>
<dbReference type="GO" id="GO:0016757">
    <property type="term" value="F:glycosyltransferase activity"/>
    <property type="evidence" value="ECO:0007669"/>
    <property type="project" value="UniProtKB-KW"/>
</dbReference>
<dbReference type="Pfam" id="PF00005">
    <property type="entry name" value="ABC_tran"/>
    <property type="match status" value="1"/>
</dbReference>
<keyword evidence="5" id="KW-0067">ATP-binding</keyword>
<organism evidence="8 9">
    <name type="scientific">Vitreoscilla filiformis</name>
    <dbReference type="NCBI Taxonomy" id="63"/>
    <lineage>
        <taxon>Bacteria</taxon>
        <taxon>Pseudomonadati</taxon>
        <taxon>Pseudomonadota</taxon>
        <taxon>Betaproteobacteria</taxon>
        <taxon>Neisseriales</taxon>
        <taxon>Neisseriaceae</taxon>
        <taxon>Vitreoscilla</taxon>
    </lineage>
</organism>
<evidence type="ECO:0000256" key="5">
    <source>
        <dbReference type="ARBA" id="ARBA00022840"/>
    </source>
</evidence>
<dbReference type="CDD" id="cd03224">
    <property type="entry name" value="ABC_TM1139_LivF_branched"/>
    <property type="match status" value="1"/>
</dbReference>
<evidence type="ECO:0000313" key="9">
    <source>
        <dbReference type="Proteomes" id="UP000199729"/>
    </source>
</evidence>
<dbReference type="GO" id="GO:0016887">
    <property type="term" value="F:ATP hydrolysis activity"/>
    <property type="evidence" value="ECO:0007669"/>
    <property type="project" value="InterPro"/>
</dbReference>
<dbReference type="InterPro" id="IPR003439">
    <property type="entry name" value="ABC_transporter-like_ATP-bd"/>
</dbReference>
<gene>
    <name evidence="8" type="ORF">VITFI_CDS2316</name>
</gene>
<dbReference type="InterPro" id="IPR003593">
    <property type="entry name" value="AAA+_ATPase"/>
</dbReference>
<keyword evidence="3" id="KW-1003">Cell membrane</keyword>
<dbReference type="PANTHER" id="PTHR43820">
    <property type="entry name" value="HIGH-AFFINITY BRANCHED-CHAIN AMINO ACID TRANSPORT ATP-BINDING PROTEIN LIVF"/>
    <property type="match status" value="1"/>
</dbReference>
<dbReference type="Gene3D" id="3.40.50.300">
    <property type="entry name" value="P-loop containing nucleotide triphosphate hydrolases"/>
    <property type="match status" value="1"/>
</dbReference>
<evidence type="ECO:0000256" key="2">
    <source>
        <dbReference type="ARBA" id="ARBA00022448"/>
    </source>
</evidence>
<dbReference type="SUPFAM" id="SSF52540">
    <property type="entry name" value="P-loop containing nucleoside triphosphate hydrolases"/>
    <property type="match status" value="1"/>
</dbReference>
<dbReference type="InterPro" id="IPR027417">
    <property type="entry name" value="P-loop_NTPase"/>
</dbReference>
<dbReference type="GO" id="GO:0015658">
    <property type="term" value="F:branched-chain amino acid transmembrane transporter activity"/>
    <property type="evidence" value="ECO:0007669"/>
    <property type="project" value="TreeGrafter"/>
</dbReference>
<accession>A0A221KGD5</accession>
<comment type="similarity">
    <text evidence="1">Belongs to the ABC transporter superfamily.</text>
</comment>
<dbReference type="PROSITE" id="PS00211">
    <property type="entry name" value="ABC_TRANSPORTER_1"/>
    <property type="match status" value="1"/>
</dbReference>
<keyword evidence="4" id="KW-0547">Nucleotide-binding</keyword>
<dbReference type="EMBL" id="CP022423">
    <property type="protein sequence ID" value="ASM78094.1"/>
    <property type="molecule type" value="Genomic_DNA"/>
</dbReference>
<dbReference type="PROSITE" id="PS50893">
    <property type="entry name" value="ABC_TRANSPORTER_2"/>
    <property type="match status" value="1"/>
</dbReference>